<accession>A0A9Q3V5V7</accession>
<reference evidence="1" key="1">
    <citation type="submission" date="2021-11" db="EMBL/GenBank/DDBJ databases">
        <title>Description of novel Chryseobacterium species.</title>
        <authorList>
            <person name="Saticioglu I.B."/>
            <person name="Ay H."/>
            <person name="Altun S."/>
            <person name="Duman M."/>
        </authorList>
    </citation>
    <scope>NUCLEOTIDE SEQUENCE</scope>
    <source>
        <strain evidence="1">C-17</strain>
    </source>
</reference>
<organism evidence="1 2">
    <name type="scientific">Chryseobacterium turcicum</name>
    <dbReference type="NCBI Taxonomy" id="2898076"/>
    <lineage>
        <taxon>Bacteria</taxon>
        <taxon>Pseudomonadati</taxon>
        <taxon>Bacteroidota</taxon>
        <taxon>Flavobacteriia</taxon>
        <taxon>Flavobacteriales</taxon>
        <taxon>Weeksellaceae</taxon>
        <taxon>Chryseobacterium group</taxon>
        <taxon>Chryseobacterium</taxon>
    </lineage>
</organism>
<dbReference type="RefSeq" id="WP_230670084.1">
    <property type="nucleotide sequence ID" value="NZ_JAJNAY010000001.1"/>
</dbReference>
<dbReference type="EMBL" id="JAJNAY010000001">
    <property type="protein sequence ID" value="MCD1117891.1"/>
    <property type="molecule type" value="Genomic_DNA"/>
</dbReference>
<gene>
    <name evidence="1" type="ORF">LO744_13570</name>
</gene>
<evidence type="ECO:0000313" key="2">
    <source>
        <dbReference type="Proteomes" id="UP001108025"/>
    </source>
</evidence>
<dbReference type="AlphaFoldDB" id="A0A9Q3V5V7"/>
<name>A0A9Q3V5V7_9FLAO</name>
<dbReference type="Proteomes" id="UP001108025">
    <property type="component" value="Unassembled WGS sequence"/>
</dbReference>
<comment type="caution">
    <text evidence="1">The sequence shown here is derived from an EMBL/GenBank/DDBJ whole genome shotgun (WGS) entry which is preliminary data.</text>
</comment>
<protein>
    <submittedName>
        <fullName evidence="1">Uncharacterized protein</fullName>
    </submittedName>
</protein>
<sequence length="176" mass="20131">MKFNFENLDQTIRQLMINEMDFDIQNNKLYLSKRFNDNGQEKYEDLLKQSLESGDEQTLAVSLKNNNCFKSQEERKTKTGTSLVKVPENANITFAEGEFNRFYIRALCLKAIDENLVLEVYRARHSDKTRSESENLIGEIVDPQNLLNDLRENIGIDTALGLPPGPNSGLSIKVKL</sequence>
<keyword evidence="2" id="KW-1185">Reference proteome</keyword>
<proteinExistence type="predicted"/>
<evidence type="ECO:0000313" key="1">
    <source>
        <dbReference type="EMBL" id="MCD1117891.1"/>
    </source>
</evidence>